<dbReference type="InterPro" id="IPR032675">
    <property type="entry name" value="LRR_dom_sf"/>
</dbReference>
<evidence type="ECO:0000259" key="2">
    <source>
        <dbReference type="PROSITE" id="PS50181"/>
    </source>
</evidence>
<gene>
    <name evidence="3" type="ORF">RN001_012474</name>
</gene>
<keyword evidence="4" id="KW-1185">Reference proteome</keyword>
<dbReference type="SMART" id="SM00367">
    <property type="entry name" value="LRR_CC"/>
    <property type="match status" value="3"/>
</dbReference>
<dbReference type="PANTHER" id="PTHR13318">
    <property type="entry name" value="PARTNER OF PAIRED, ISOFORM B-RELATED"/>
    <property type="match status" value="1"/>
</dbReference>
<name>A0AAN7PUG0_9COLE</name>
<evidence type="ECO:0000256" key="1">
    <source>
        <dbReference type="ARBA" id="ARBA00022786"/>
    </source>
</evidence>
<dbReference type="Pfam" id="PF25372">
    <property type="entry name" value="DUF7885"/>
    <property type="match status" value="1"/>
</dbReference>
<dbReference type="SUPFAM" id="SSF52047">
    <property type="entry name" value="RNI-like"/>
    <property type="match status" value="1"/>
</dbReference>
<accession>A0AAN7PUG0</accession>
<evidence type="ECO:0000313" key="4">
    <source>
        <dbReference type="Proteomes" id="UP001353858"/>
    </source>
</evidence>
<keyword evidence="1" id="KW-0833">Ubl conjugation pathway</keyword>
<protein>
    <recommendedName>
        <fullName evidence="2">F-box domain-containing protein</fullName>
    </recommendedName>
</protein>
<organism evidence="3 4">
    <name type="scientific">Aquatica leii</name>
    <dbReference type="NCBI Taxonomy" id="1421715"/>
    <lineage>
        <taxon>Eukaryota</taxon>
        <taxon>Metazoa</taxon>
        <taxon>Ecdysozoa</taxon>
        <taxon>Arthropoda</taxon>
        <taxon>Hexapoda</taxon>
        <taxon>Insecta</taxon>
        <taxon>Pterygota</taxon>
        <taxon>Neoptera</taxon>
        <taxon>Endopterygota</taxon>
        <taxon>Coleoptera</taxon>
        <taxon>Polyphaga</taxon>
        <taxon>Elateriformia</taxon>
        <taxon>Elateroidea</taxon>
        <taxon>Lampyridae</taxon>
        <taxon>Luciolinae</taxon>
        <taxon>Aquatica</taxon>
    </lineage>
</organism>
<dbReference type="Gene3D" id="3.80.10.10">
    <property type="entry name" value="Ribonuclease Inhibitor"/>
    <property type="match status" value="1"/>
</dbReference>
<dbReference type="GO" id="GO:0031146">
    <property type="term" value="P:SCF-dependent proteasomal ubiquitin-dependent protein catabolic process"/>
    <property type="evidence" value="ECO:0007669"/>
    <property type="project" value="TreeGrafter"/>
</dbReference>
<dbReference type="SMART" id="SM00256">
    <property type="entry name" value="FBOX"/>
    <property type="match status" value="1"/>
</dbReference>
<dbReference type="EMBL" id="JARPUR010000005">
    <property type="protein sequence ID" value="KAK4876052.1"/>
    <property type="molecule type" value="Genomic_DNA"/>
</dbReference>
<reference evidence="4" key="1">
    <citation type="submission" date="2023-01" db="EMBL/GenBank/DDBJ databases">
        <title>Key to firefly adult light organ development and bioluminescence: homeobox transcription factors regulate luciferase expression and transportation to peroxisome.</title>
        <authorList>
            <person name="Fu X."/>
        </authorList>
    </citation>
    <scope>NUCLEOTIDE SEQUENCE [LARGE SCALE GENOMIC DNA]</scope>
</reference>
<dbReference type="SUPFAM" id="SSF81383">
    <property type="entry name" value="F-box domain"/>
    <property type="match status" value="1"/>
</dbReference>
<dbReference type="Pfam" id="PF12937">
    <property type="entry name" value="F-box-like"/>
    <property type="match status" value="1"/>
</dbReference>
<dbReference type="InterPro" id="IPR001810">
    <property type="entry name" value="F-box_dom"/>
</dbReference>
<evidence type="ECO:0000313" key="3">
    <source>
        <dbReference type="EMBL" id="KAK4876052.1"/>
    </source>
</evidence>
<dbReference type="InterPro" id="IPR006553">
    <property type="entry name" value="Leu-rich_rpt_Cys-con_subtyp"/>
</dbReference>
<dbReference type="InterPro" id="IPR057207">
    <property type="entry name" value="FBXL15_LRR"/>
</dbReference>
<proteinExistence type="predicted"/>
<comment type="caution">
    <text evidence="3">The sequence shown here is derived from an EMBL/GenBank/DDBJ whole genome shotgun (WGS) entry which is preliminary data.</text>
</comment>
<dbReference type="PROSITE" id="PS50181">
    <property type="entry name" value="FBOX"/>
    <property type="match status" value="1"/>
</dbReference>
<dbReference type="Proteomes" id="UP001353858">
    <property type="component" value="Unassembled WGS sequence"/>
</dbReference>
<dbReference type="InterPro" id="IPR036047">
    <property type="entry name" value="F-box-like_dom_sf"/>
</dbReference>
<dbReference type="AlphaFoldDB" id="A0AAN7PUG0"/>
<dbReference type="GO" id="GO:0019005">
    <property type="term" value="C:SCF ubiquitin ligase complex"/>
    <property type="evidence" value="ECO:0007669"/>
    <property type="project" value="TreeGrafter"/>
</dbReference>
<sequence length="460" mass="51944">MTSKEISTALIHKLENNDKSPARKRSRIDPTLACENIKNWTVLNNTLLDNMADIGVGRLANDSSDELEEDGYPDFLNLSLSSSLKARAERDKQIAMVLQSTISKETLEKISANEWEQLLICKPKRDVVFKINHFQQLSDEVILQIFYWLPKRSLTNAALVCRRWYRLSQDESLWSRMDVSGRLLEPGALGQILSRQAIILRLSHSDIAHPPILPGVKAWSLDFRSRLLYLDLSMAHISATSLTMLFNKCRRLKKLSLEHVNVDDEVLIALSKNKELEILNLAMADGLQHDGISHLLTNCKKLKELNIAWTYLSGTSIEYICAHLPATIDRLNFSGCRKLLTDGNVLDLVSNCSNLRELDLSDCTGISGRSVQYIVQLGELNFLALSRCYFIPYRALLLLKSIRSLMYLDVHGGHIVTAELETIQKSLGSGVNINKFKFSSVARPTVGPRRSSIWGLRVRD</sequence>
<feature type="domain" description="F-box" evidence="2">
    <location>
        <begin position="131"/>
        <end position="177"/>
    </location>
</feature>
<dbReference type="PANTHER" id="PTHR13318:SF95">
    <property type="entry name" value="F-BOX PROTEIN YLR352W"/>
    <property type="match status" value="1"/>
</dbReference>